<dbReference type="Proteomes" id="UP000829542">
    <property type="component" value="Chromosome"/>
</dbReference>
<keyword evidence="3" id="KW-0227">DNA damage</keyword>
<keyword evidence="7" id="KW-0234">DNA repair</keyword>
<keyword evidence="4" id="KW-0378">Hydrolase</keyword>
<keyword evidence="1" id="KW-0004">4Fe-4S</keyword>
<evidence type="ECO:0000256" key="5">
    <source>
        <dbReference type="ARBA" id="ARBA00023004"/>
    </source>
</evidence>
<evidence type="ECO:0000256" key="1">
    <source>
        <dbReference type="ARBA" id="ARBA00022485"/>
    </source>
</evidence>
<dbReference type="CDD" id="cd10030">
    <property type="entry name" value="UDG-F4_TTUDGA_SPO1dp_like"/>
    <property type="match status" value="1"/>
</dbReference>
<keyword evidence="10" id="KW-1185">Reference proteome</keyword>
<keyword evidence="5" id="KW-0408">Iron</keyword>
<gene>
    <name evidence="9" type="ORF">MMG00_03825</name>
</gene>
<evidence type="ECO:0000313" key="10">
    <source>
        <dbReference type="Proteomes" id="UP000829542"/>
    </source>
</evidence>
<dbReference type="InterPro" id="IPR051536">
    <property type="entry name" value="UDG_Type-4/5"/>
</dbReference>
<feature type="domain" description="Uracil-DNA glycosylase-like" evidence="8">
    <location>
        <begin position="164"/>
        <end position="314"/>
    </location>
</feature>
<proteinExistence type="predicted"/>
<keyword evidence="6" id="KW-0411">Iron-sulfur</keyword>
<evidence type="ECO:0000259" key="8">
    <source>
        <dbReference type="SMART" id="SM00986"/>
    </source>
</evidence>
<dbReference type="SMART" id="SM00986">
    <property type="entry name" value="UDG"/>
    <property type="match status" value="1"/>
</dbReference>
<dbReference type="PANTHER" id="PTHR33693">
    <property type="entry name" value="TYPE-5 URACIL-DNA GLYCOSYLASE"/>
    <property type="match status" value="1"/>
</dbReference>
<dbReference type="InterPro" id="IPR036895">
    <property type="entry name" value="Uracil-DNA_glycosylase-like_sf"/>
</dbReference>
<sequence length="321" mass="36605">MDIRQAEYLKLLGIQAWCQQEDLPQVQENLKALKLAAKGISPSVVSQNGQQSPVNMIANSEALSKDISRREEPAHLAEDLQSANYAANLSINKERFSQQLQEVTDGLRVNVAPKVAESIAVKSAFEAKAFSYNAQASIFAEPFAQAIKNCLGCDFSQSRHQVTLPRQSQNARVMIITDIPLKEEMFQGHVLDRSDESFFFKAMKAVGLSPDMLYITPFIKCRPPELRDVSDKEWHACFQVLKREILEVSPEMIFLLGRTSVKFLLQKELPFESLRRERHLIRIDDFEVPVVISHSPRVYAKNSRLKANFWQDLKFLRRQLG</sequence>
<organism evidence="9 10">
    <name type="scientific">Ignatzschineria rhizosphaerae</name>
    <dbReference type="NCBI Taxonomy" id="2923279"/>
    <lineage>
        <taxon>Bacteria</taxon>
        <taxon>Pseudomonadati</taxon>
        <taxon>Pseudomonadota</taxon>
        <taxon>Gammaproteobacteria</taxon>
        <taxon>Cardiobacteriales</taxon>
        <taxon>Ignatzschineriaceae</taxon>
        <taxon>Ignatzschineria</taxon>
    </lineage>
</organism>
<dbReference type="PANTHER" id="PTHR33693:SF1">
    <property type="entry name" value="TYPE-4 URACIL-DNA GLYCOSYLASE"/>
    <property type="match status" value="1"/>
</dbReference>
<dbReference type="Gene3D" id="3.40.470.10">
    <property type="entry name" value="Uracil-DNA glycosylase-like domain"/>
    <property type="match status" value="1"/>
</dbReference>
<dbReference type="EMBL" id="CP093379">
    <property type="protein sequence ID" value="UNM96991.1"/>
    <property type="molecule type" value="Genomic_DNA"/>
</dbReference>
<accession>A0ABY3X8D4</accession>
<dbReference type="RefSeq" id="WP_242151659.1">
    <property type="nucleotide sequence ID" value="NZ_CP093379.1"/>
</dbReference>
<evidence type="ECO:0000256" key="7">
    <source>
        <dbReference type="ARBA" id="ARBA00023204"/>
    </source>
</evidence>
<evidence type="ECO:0000256" key="2">
    <source>
        <dbReference type="ARBA" id="ARBA00022723"/>
    </source>
</evidence>
<reference evidence="9 10" key="1">
    <citation type="submission" date="2022-03" db="EMBL/GenBank/DDBJ databases">
        <title>Ignatzschineria rhizosphaerae HR5S32.</title>
        <authorList>
            <person name="Sun J.Q."/>
            <person name="Feng J.Y."/>
        </authorList>
    </citation>
    <scope>NUCLEOTIDE SEQUENCE [LARGE SCALE GENOMIC DNA]</scope>
    <source>
        <strain evidence="9 10">HR5S32</strain>
    </source>
</reference>
<dbReference type="InterPro" id="IPR005122">
    <property type="entry name" value="Uracil-DNA_glycosylase-like"/>
</dbReference>
<dbReference type="Pfam" id="PF03167">
    <property type="entry name" value="UDG"/>
    <property type="match status" value="1"/>
</dbReference>
<evidence type="ECO:0000256" key="4">
    <source>
        <dbReference type="ARBA" id="ARBA00022801"/>
    </source>
</evidence>
<evidence type="ECO:0000256" key="6">
    <source>
        <dbReference type="ARBA" id="ARBA00023014"/>
    </source>
</evidence>
<protein>
    <submittedName>
        <fullName evidence="9">Uracil-DNA glycosylase</fullName>
    </submittedName>
</protein>
<evidence type="ECO:0000313" key="9">
    <source>
        <dbReference type="EMBL" id="UNM96991.1"/>
    </source>
</evidence>
<name>A0ABY3X8D4_9GAMM</name>
<dbReference type="SUPFAM" id="SSF52141">
    <property type="entry name" value="Uracil-DNA glycosylase-like"/>
    <property type="match status" value="1"/>
</dbReference>
<keyword evidence="2" id="KW-0479">Metal-binding</keyword>
<evidence type="ECO:0000256" key="3">
    <source>
        <dbReference type="ARBA" id="ARBA00022763"/>
    </source>
</evidence>
<dbReference type="SMART" id="SM00987">
    <property type="entry name" value="UreE_C"/>
    <property type="match status" value="1"/>
</dbReference>